<dbReference type="AlphaFoldDB" id="A0A2M9B6R4"/>
<reference evidence="1 2" key="1">
    <citation type="submission" date="2017-11" db="EMBL/GenBank/DDBJ databases">
        <title>Genomic Encyclopedia of Archaeal and Bacterial Type Strains, Phase II (KMG-II): From Individual Species to Whole Genera.</title>
        <authorList>
            <person name="Goeker M."/>
        </authorList>
    </citation>
    <scope>NUCLEOTIDE SEQUENCE [LARGE SCALE GENOMIC DNA]</scope>
    <source>
        <strain evidence="1 2">DSM 27763</strain>
    </source>
</reference>
<dbReference type="EMBL" id="PGEZ01000002">
    <property type="protein sequence ID" value="PJJ53627.1"/>
    <property type="molecule type" value="Genomic_DNA"/>
</dbReference>
<comment type="caution">
    <text evidence="1">The sequence shown here is derived from an EMBL/GenBank/DDBJ whole genome shotgun (WGS) entry which is preliminary data.</text>
</comment>
<name>A0A2M9B6R4_9ACTN</name>
<dbReference type="RefSeq" id="WP_100415236.1">
    <property type="nucleotide sequence ID" value="NZ_PGEZ01000002.1"/>
</dbReference>
<proteinExistence type="predicted"/>
<evidence type="ECO:0000313" key="1">
    <source>
        <dbReference type="EMBL" id="PJJ53627.1"/>
    </source>
</evidence>
<protein>
    <recommendedName>
        <fullName evidence="3">DUF559 domain-containing protein</fullName>
    </recommendedName>
</protein>
<accession>A0A2M9B6R4</accession>
<keyword evidence="2" id="KW-1185">Reference proteome</keyword>
<sequence length="314" mass="35621">MPAPTPVPPCLSDGPFSYRQAREARLSKKVLHGQRFRRVFPEVWVLRDHGMTLLDWITAASLAVPDDAHLTDAARMVALGYDDLPFRPICFVLERDHHVDIDGILVHRTLRLPPCDDIGVTPAAAFVGCCAHEAMIDLIALGDWLVRHGHASVPEIVELATEDAWRPGAERALEVVRLLDPRARSPRESKLRACLVVAGLPKPECNVDLVVDDRRLGCVDLLYRRWLLVVEYEGRQHAESPEQFGTDISRYEGFRDHHVAYVQITNARFSQPRATVLRVYRALVERGYDGPRPKFGARWRNLFAPIPGAHYRRR</sequence>
<dbReference type="OrthoDB" id="3173471at2"/>
<organism evidence="1 2">
    <name type="scientific">Mumia flava</name>
    <dbReference type="NCBI Taxonomy" id="1348852"/>
    <lineage>
        <taxon>Bacteria</taxon>
        <taxon>Bacillati</taxon>
        <taxon>Actinomycetota</taxon>
        <taxon>Actinomycetes</taxon>
        <taxon>Propionibacteriales</taxon>
        <taxon>Nocardioidaceae</taxon>
        <taxon>Mumia</taxon>
    </lineage>
</organism>
<evidence type="ECO:0000313" key="2">
    <source>
        <dbReference type="Proteomes" id="UP000230842"/>
    </source>
</evidence>
<gene>
    <name evidence="1" type="ORF">CLV56_3118</name>
</gene>
<dbReference type="Proteomes" id="UP000230842">
    <property type="component" value="Unassembled WGS sequence"/>
</dbReference>
<evidence type="ECO:0008006" key="3">
    <source>
        <dbReference type="Google" id="ProtNLM"/>
    </source>
</evidence>